<evidence type="ECO:0008006" key="5">
    <source>
        <dbReference type="Google" id="ProtNLM"/>
    </source>
</evidence>
<sequence length="173" mass="17894">MNTAPARTAPAHNGHGHSHANTIPRPALALAGALVALSLTLTGLVRVGVLDREAVPAVERARTGVTAGEVRRLTFSDRADGAVVVTDVDTGRTLGVLIGENDGGGFVRGVMRGMARERKMHGIGAAAPFELTRWSNGSLTLRDPATGRAIELGSFGATNRAAFARFLATGPHA</sequence>
<evidence type="ECO:0000256" key="1">
    <source>
        <dbReference type="SAM" id="MobiDB-lite"/>
    </source>
</evidence>
<keyword evidence="4" id="KW-1185">Reference proteome</keyword>
<keyword evidence="2" id="KW-0812">Transmembrane</keyword>
<keyword evidence="2" id="KW-0472">Membrane</keyword>
<dbReference type="AlphaFoldDB" id="A0A7X1KD40"/>
<organism evidence="3 4">
    <name type="scientific">Novosphingobium aerophilum</name>
    <dbReference type="NCBI Taxonomy" id="2839843"/>
    <lineage>
        <taxon>Bacteria</taxon>
        <taxon>Pseudomonadati</taxon>
        <taxon>Pseudomonadota</taxon>
        <taxon>Alphaproteobacteria</taxon>
        <taxon>Sphingomonadales</taxon>
        <taxon>Sphingomonadaceae</taxon>
        <taxon>Novosphingobium</taxon>
    </lineage>
</organism>
<feature type="region of interest" description="Disordered" evidence="1">
    <location>
        <begin position="1"/>
        <end position="20"/>
    </location>
</feature>
<protein>
    <recommendedName>
        <fullName evidence="5">Phosphonoacetaldehyde methylase</fullName>
    </recommendedName>
</protein>
<keyword evidence="2" id="KW-1133">Transmembrane helix</keyword>
<dbReference type="InterPro" id="IPR017495">
    <property type="entry name" value="PuhC"/>
</dbReference>
<dbReference type="RefSeq" id="WP_185684300.1">
    <property type="nucleotide sequence ID" value="NZ_JACLAU010000029.1"/>
</dbReference>
<evidence type="ECO:0000313" key="3">
    <source>
        <dbReference type="EMBL" id="MBC2652911.1"/>
    </source>
</evidence>
<comment type="caution">
    <text evidence="3">The sequence shown here is derived from an EMBL/GenBank/DDBJ whole genome shotgun (WGS) entry which is preliminary data.</text>
</comment>
<evidence type="ECO:0000256" key="2">
    <source>
        <dbReference type="SAM" id="Phobius"/>
    </source>
</evidence>
<name>A0A7X1KD40_9SPHN</name>
<dbReference type="EMBL" id="JACLAU010000029">
    <property type="protein sequence ID" value="MBC2652911.1"/>
    <property type="molecule type" value="Genomic_DNA"/>
</dbReference>
<proteinExistence type="predicted"/>
<reference evidence="3 4" key="1">
    <citation type="submission" date="2020-08" db="EMBL/GenBank/DDBJ databases">
        <title>The genome sequence of Novosphingobium flavum 4Y4.</title>
        <authorList>
            <person name="Liu Y."/>
        </authorList>
    </citation>
    <scope>NUCLEOTIDE SEQUENCE [LARGE SCALE GENOMIC DNA]</scope>
    <source>
        <strain evidence="3 4">4Y4</strain>
    </source>
</reference>
<accession>A0A7X1KD40</accession>
<gene>
    <name evidence="3" type="ORF">H7F49_14530</name>
</gene>
<evidence type="ECO:0000313" key="4">
    <source>
        <dbReference type="Proteomes" id="UP000520156"/>
    </source>
</evidence>
<dbReference type="Proteomes" id="UP000520156">
    <property type="component" value="Unassembled WGS sequence"/>
</dbReference>
<feature type="transmembrane region" description="Helical" evidence="2">
    <location>
        <begin position="27"/>
        <end position="45"/>
    </location>
</feature>
<dbReference type="NCBIfam" id="TIGR03054">
    <property type="entry name" value="photo_alph_chp1"/>
    <property type="match status" value="1"/>
</dbReference>